<feature type="binding site" evidence="2">
    <location>
        <position position="136"/>
    </location>
    <ligand>
        <name>Mn(2+)</name>
        <dbReference type="ChEBI" id="CHEBI:29035"/>
        <label>2</label>
    </ligand>
</feature>
<organism evidence="4 5">
    <name type="scientific">Halobacillus mangrovi</name>
    <dbReference type="NCBI Taxonomy" id="402384"/>
    <lineage>
        <taxon>Bacteria</taxon>
        <taxon>Bacillati</taxon>
        <taxon>Bacillota</taxon>
        <taxon>Bacilli</taxon>
        <taxon>Bacillales</taxon>
        <taxon>Bacillaceae</taxon>
        <taxon>Halobacillus</taxon>
    </lineage>
</organism>
<feature type="domain" description="Peptidase M20 dimerisation" evidence="3">
    <location>
        <begin position="186"/>
        <end position="277"/>
    </location>
</feature>
<feature type="binding site" evidence="2">
    <location>
        <position position="101"/>
    </location>
    <ligand>
        <name>Mn(2+)</name>
        <dbReference type="ChEBI" id="CHEBI:29035"/>
        <label>2</label>
    </ligand>
</feature>
<comment type="cofactor">
    <cofactor evidence="2">
        <name>Mn(2+)</name>
        <dbReference type="ChEBI" id="CHEBI:29035"/>
    </cofactor>
    <text evidence="2">The Mn(2+) ion enhances activity.</text>
</comment>
<dbReference type="STRING" id="402384.HM131_01495"/>
<reference evidence="4 5" key="1">
    <citation type="submission" date="2017-04" db="EMBL/GenBank/DDBJ databases">
        <title>The whole genome sequencing and assembly of Halobacillus mangrovi strain.</title>
        <authorList>
            <person name="Lee S.-J."/>
            <person name="Park M.-K."/>
            <person name="Kim J.-Y."/>
            <person name="Lee Y.-J."/>
            <person name="Yi H."/>
            <person name="Bahn Y.-S."/>
            <person name="Kim J.F."/>
            <person name="Lee D.-W."/>
        </authorList>
    </citation>
    <scope>NUCLEOTIDE SEQUENCE [LARGE SCALE GENOMIC DNA]</scope>
    <source>
        <strain evidence="4 5">KTB 131</strain>
    </source>
</reference>
<evidence type="ECO:0000256" key="2">
    <source>
        <dbReference type="PIRSR" id="PIRSR005962-1"/>
    </source>
</evidence>
<sequence length="389" mass="42564">MSLLLQQAKQLQEQLTEWRRMLHQNPETGFEEYETSKFVQNKLKEFGYEPKVIAKTGVVAIAEGKQQGETVGLRADMDALPIQDEKERDYASSIDGKAHLCGHDGHTTMLLGAAKLLKDHPPEKGSVKLIFQPAEEGLFGAQAMIEEGVLDHPKMKAIAGLHVNPDVETGYVTCTEKEACAAADFFDLEIVGAGGHAAHPHKAADSITVSAEVISSLQQVVSRQTDPLAPTVLTIGQIHGGTADNAIAPRVSIGGTVRTLDPDVRNQMEEKMERVIKGVSEAFGVTYTFNYKYFYPPLINDSSLLPGLEKTVEDTLGPDRFSIVNPSMGGEDFSFYANQIPAIFFRLGVRNEAKGAVYPLHHPRFDLDEEALPNGSAMLAAWAHQQLKE</sequence>
<dbReference type="AlphaFoldDB" id="A0A1W5ZQM9"/>
<dbReference type="KEGG" id="hmn:HM131_01495"/>
<dbReference type="SUPFAM" id="SSF53187">
    <property type="entry name" value="Zn-dependent exopeptidases"/>
    <property type="match status" value="1"/>
</dbReference>
<dbReference type="GO" id="GO:0050118">
    <property type="term" value="F:N-acetyldiaminopimelate deacetylase activity"/>
    <property type="evidence" value="ECO:0007669"/>
    <property type="project" value="UniProtKB-ARBA"/>
</dbReference>
<dbReference type="Gene3D" id="3.30.70.360">
    <property type="match status" value="1"/>
</dbReference>
<feature type="binding site" evidence="2">
    <location>
        <position position="162"/>
    </location>
    <ligand>
        <name>Mn(2+)</name>
        <dbReference type="ChEBI" id="CHEBI:29035"/>
        <label>2</label>
    </ligand>
</feature>
<dbReference type="NCBIfam" id="TIGR01891">
    <property type="entry name" value="amidohydrolases"/>
    <property type="match status" value="1"/>
</dbReference>
<dbReference type="EMBL" id="CP020772">
    <property type="protein sequence ID" value="ARI75577.1"/>
    <property type="molecule type" value="Genomic_DNA"/>
</dbReference>
<dbReference type="Pfam" id="PF07687">
    <property type="entry name" value="M20_dimer"/>
    <property type="match status" value="1"/>
</dbReference>
<protein>
    <submittedName>
        <fullName evidence="4">Amidohydrolase</fullName>
    </submittedName>
</protein>
<dbReference type="SUPFAM" id="SSF55031">
    <property type="entry name" value="Bacterial exopeptidase dimerisation domain"/>
    <property type="match status" value="1"/>
</dbReference>
<dbReference type="InterPro" id="IPR036264">
    <property type="entry name" value="Bact_exopeptidase_dim_dom"/>
</dbReference>
<dbReference type="InterPro" id="IPR011650">
    <property type="entry name" value="Peptidase_M20_dimer"/>
</dbReference>
<name>A0A1W5ZQM9_9BACI</name>
<evidence type="ECO:0000313" key="5">
    <source>
        <dbReference type="Proteomes" id="UP000192527"/>
    </source>
</evidence>
<gene>
    <name evidence="4" type="ORF">HM131_01495</name>
</gene>
<dbReference type="Gene3D" id="3.40.630.10">
    <property type="entry name" value="Zn peptidases"/>
    <property type="match status" value="1"/>
</dbReference>
<dbReference type="Proteomes" id="UP000192527">
    <property type="component" value="Chromosome"/>
</dbReference>
<keyword evidence="1 4" id="KW-0378">Hydrolase</keyword>
<dbReference type="PANTHER" id="PTHR11014">
    <property type="entry name" value="PEPTIDASE M20 FAMILY MEMBER"/>
    <property type="match status" value="1"/>
</dbReference>
<dbReference type="InterPro" id="IPR002933">
    <property type="entry name" value="Peptidase_M20"/>
</dbReference>
<dbReference type="GO" id="GO:0046872">
    <property type="term" value="F:metal ion binding"/>
    <property type="evidence" value="ECO:0007669"/>
    <property type="project" value="UniProtKB-KW"/>
</dbReference>
<dbReference type="PIRSF" id="PIRSF005962">
    <property type="entry name" value="Pept_M20D_amidohydro"/>
    <property type="match status" value="1"/>
</dbReference>
<keyword evidence="2" id="KW-0464">Manganese</keyword>
<dbReference type="GO" id="GO:0019877">
    <property type="term" value="P:diaminopimelate biosynthetic process"/>
    <property type="evidence" value="ECO:0007669"/>
    <property type="project" value="UniProtKB-ARBA"/>
</dbReference>
<dbReference type="InterPro" id="IPR017439">
    <property type="entry name" value="Amidohydrolase"/>
</dbReference>
<evidence type="ECO:0000259" key="3">
    <source>
        <dbReference type="Pfam" id="PF07687"/>
    </source>
</evidence>
<feature type="binding site" evidence="2">
    <location>
        <position position="361"/>
    </location>
    <ligand>
        <name>Mn(2+)</name>
        <dbReference type="ChEBI" id="CHEBI:29035"/>
        <label>2</label>
    </ligand>
</feature>
<keyword evidence="2" id="KW-0479">Metal-binding</keyword>
<keyword evidence="5" id="KW-1185">Reference proteome</keyword>
<dbReference type="CDD" id="cd03886">
    <property type="entry name" value="M20_Acy1"/>
    <property type="match status" value="1"/>
</dbReference>
<dbReference type="Pfam" id="PF01546">
    <property type="entry name" value="Peptidase_M20"/>
    <property type="match status" value="1"/>
</dbReference>
<dbReference type="OrthoDB" id="9776731at2"/>
<accession>A0A1W5ZQM9</accession>
<proteinExistence type="predicted"/>
<dbReference type="RefSeq" id="WP_085027243.1">
    <property type="nucleotide sequence ID" value="NZ_CP020772.1"/>
</dbReference>
<feature type="binding site" evidence="2">
    <location>
        <position position="103"/>
    </location>
    <ligand>
        <name>Mn(2+)</name>
        <dbReference type="ChEBI" id="CHEBI:29035"/>
        <label>2</label>
    </ligand>
</feature>
<evidence type="ECO:0000256" key="1">
    <source>
        <dbReference type="ARBA" id="ARBA00022801"/>
    </source>
</evidence>
<dbReference type="PANTHER" id="PTHR11014:SF63">
    <property type="entry name" value="METALLOPEPTIDASE, PUTATIVE (AFU_ORTHOLOGUE AFUA_6G09600)-RELATED"/>
    <property type="match status" value="1"/>
</dbReference>
<dbReference type="FunFam" id="3.30.70.360:FF:000001">
    <property type="entry name" value="N-acetyldiaminopimelate deacetylase"/>
    <property type="match status" value="1"/>
</dbReference>
<evidence type="ECO:0000313" key="4">
    <source>
        <dbReference type="EMBL" id="ARI75577.1"/>
    </source>
</evidence>